<feature type="transmembrane region" description="Helical" evidence="1">
    <location>
        <begin position="158"/>
        <end position="181"/>
    </location>
</feature>
<reference evidence="3 4" key="2">
    <citation type="submission" date="2017-10" db="EMBL/GenBank/DDBJ databases">
        <title>Extensive intraspecific genome diversity in a model arbuscular mycorrhizal fungus.</title>
        <authorList>
            <person name="Chen E.C.H."/>
            <person name="Morin E."/>
            <person name="Baudet D."/>
            <person name="Noel J."/>
            <person name="Ndikumana S."/>
            <person name="Charron P."/>
            <person name="St-Onge C."/>
            <person name="Giorgi J."/>
            <person name="Grigoriev I.V."/>
            <person name="Roux C."/>
            <person name="Martin F.M."/>
            <person name="Corradi N."/>
        </authorList>
    </citation>
    <scope>NUCLEOTIDE SEQUENCE [LARGE SCALE GENOMIC DNA]</scope>
    <source>
        <strain evidence="3 4">C2</strain>
    </source>
</reference>
<organism evidence="3 4">
    <name type="scientific">Rhizophagus irregularis</name>
    <dbReference type="NCBI Taxonomy" id="588596"/>
    <lineage>
        <taxon>Eukaryota</taxon>
        <taxon>Fungi</taxon>
        <taxon>Fungi incertae sedis</taxon>
        <taxon>Mucoromycota</taxon>
        <taxon>Glomeromycotina</taxon>
        <taxon>Glomeromycetes</taxon>
        <taxon>Glomerales</taxon>
        <taxon>Glomeraceae</taxon>
        <taxon>Rhizophagus</taxon>
    </lineage>
</organism>
<dbReference type="VEuPathDB" id="FungiDB:FUN_016623"/>
<keyword evidence="2" id="KW-0732">Signal</keyword>
<accession>A0A2N1MRL6</accession>
<keyword evidence="1" id="KW-1133">Transmembrane helix</keyword>
<gene>
    <name evidence="3" type="ORF">RhiirC2_854449</name>
</gene>
<evidence type="ECO:0000256" key="2">
    <source>
        <dbReference type="SAM" id="SignalP"/>
    </source>
</evidence>
<proteinExistence type="predicted"/>
<evidence type="ECO:0000256" key="1">
    <source>
        <dbReference type="SAM" id="Phobius"/>
    </source>
</evidence>
<evidence type="ECO:0000313" key="4">
    <source>
        <dbReference type="Proteomes" id="UP000233469"/>
    </source>
</evidence>
<feature type="chain" id="PRO_5014690380" evidence="2">
    <location>
        <begin position="17"/>
        <end position="256"/>
    </location>
</feature>
<dbReference type="EMBL" id="LLXL01001478">
    <property type="protein sequence ID" value="PKK64263.1"/>
    <property type="molecule type" value="Genomic_DNA"/>
</dbReference>
<keyword evidence="1" id="KW-0472">Membrane</keyword>
<feature type="non-terminal residue" evidence="3">
    <location>
        <position position="256"/>
    </location>
</feature>
<comment type="caution">
    <text evidence="3">The sequence shown here is derived from an EMBL/GenBank/DDBJ whole genome shotgun (WGS) entry which is preliminary data.</text>
</comment>
<name>A0A2N1MRL6_9GLOM</name>
<dbReference type="AlphaFoldDB" id="A0A2N1MRL6"/>
<protein>
    <submittedName>
        <fullName evidence="3">Uncharacterized protein</fullName>
    </submittedName>
</protein>
<dbReference type="Proteomes" id="UP000233469">
    <property type="component" value="Unassembled WGS sequence"/>
</dbReference>
<sequence>MSRITSLCMTVLFVICRDWFLFCEFNSVDEEFKRDFESIDKREFESIDDESKRLIKAIEDELKPLKIKLIYFPIEMFNQIKMLIFLNFYIPIYLKREPSTGITREMRMKEFKSFLYYVTIIEIVFEKIFYSCFTFIKIVLTSSYATILFISILGSNQLFLSFLEIGALEIFLFSCILLFFYMEFYDFPIKFIFIHGGTIKEGLVIDCNECLESLTNVFANTEDDNDENKWCQTCQTNYFVKNFKNWTSENVKIDDY</sequence>
<reference evidence="3 4" key="1">
    <citation type="submission" date="2016-04" db="EMBL/GenBank/DDBJ databases">
        <title>Genome analyses suggest a sexual origin of heterokaryosis in a supposedly ancient asexual fungus.</title>
        <authorList>
            <person name="Ropars J."/>
            <person name="Sedzielewska K."/>
            <person name="Noel J."/>
            <person name="Charron P."/>
            <person name="Farinelli L."/>
            <person name="Marton T."/>
            <person name="Kruger M."/>
            <person name="Pelin A."/>
            <person name="Brachmann A."/>
            <person name="Corradi N."/>
        </authorList>
    </citation>
    <scope>NUCLEOTIDE SEQUENCE [LARGE SCALE GENOMIC DNA]</scope>
    <source>
        <strain evidence="3 4">C2</strain>
    </source>
</reference>
<feature type="signal peptide" evidence="2">
    <location>
        <begin position="1"/>
        <end position="16"/>
    </location>
</feature>
<keyword evidence="1" id="KW-0812">Transmembrane</keyword>
<evidence type="ECO:0000313" key="3">
    <source>
        <dbReference type="EMBL" id="PKK64263.1"/>
    </source>
</evidence>
<dbReference type="VEuPathDB" id="FungiDB:RhiirFUN_023098"/>